<evidence type="ECO:0000313" key="3">
    <source>
        <dbReference type="Proteomes" id="UP000435837"/>
    </source>
</evidence>
<evidence type="ECO:0000256" key="1">
    <source>
        <dbReference type="SAM" id="MobiDB-lite"/>
    </source>
</evidence>
<gene>
    <name evidence="2" type="ORF">Scani_46020</name>
</gene>
<evidence type="ECO:0000313" key="2">
    <source>
        <dbReference type="EMBL" id="GFE08334.1"/>
    </source>
</evidence>
<comment type="caution">
    <text evidence="2">The sequence shown here is derived from an EMBL/GenBank/DDBJ whole genome shotgun (WGS) entry which is preliminary data.</text>
</comment>
<protein>
    <submittedName>
        <fullName evidence="2">Uncharacterized protein</fullName>
    </submittedName>
</protein>
<dbReference type="AlphaFoldDB" id="A0A640SBX6"/>
<sequence>MLSVTCPAPPGSSSAVSLATAPGDGQGTWRGGGVLVGEGARRVGAPAPAGCQVAGASAPTSHIEKNWEPPPYACPNARLAPST</sequence>
<dbReference type="Proteomes" id="UP000435837">
    <property type="component" value="Unassembled WGS sequence"/>
</dbReference>
<feature type="region of interest" description="Disordered" evidence="1">
    <location>
        <begin position="1"/>
        <end position="30"/>
    </location>
</feature>
<dbReference type="EMBL" id="BLIN01000005">
    <property type="protein sequence ID" value="GFE08334.1"/>
    <property type="molecule type" value="Genomic_DNA"/>
</dbReference>
<reference evidence="2 3" key="1">
    <citation type="submission" date="2019-12" db="EMBL/GenBank/DDBJ databases">
        <title>Whole genome shotgun sequence of Streptomyces caniferus NBRC 15389.</title>
        <authorList>
            <person name="Ichikawa N."/>
            <person name="Kimura A."/>
            <person name="Kitahashi Y."/>
            <person name="Komaki H."/>
            <person name="Tamura T."/>
        </authorList>
    </citation>
    <scope>NUCLEOTIDE SEQUENCE [LARGE SCALE GENOMIC DNA]</scope>
    <source>
        <strain evidence="2 3">NBRC 15389</strain>
    </source>
</reference>
<feature type="region of interest" description="Disordered" evidence="1">
    <location>
        <begin position="61"/>
        <end position="83"/>
    </location>
</feature>
<accession>A0A640SBX6</accession>
<organism evidence="2 3">
    <name type="scientific">Streptomyces caniferus</name>
    <dbReference type="NCBI Taxonomy" id="285557"/>
    <lineage>
        <taxon>Bacteria</taxon>
        <taxon>Bacillati</taxon>
        <taxon>Actinomycetota</taxon>
        <taxon>Actinomycetes</taxon>
        <taxon>Kitasatosporales</taxon>
        <taxon>Streptomycetaceae</taxon>
        <taxon>Streptomyces</taxon>
    </lineage>
</organism>
<proteinExistence type="predicted"/>
<name>A0A640SBX6_9ACTN</name>